<evidence type="ECO:0000256" key="1">
    <source>
        <dbReference type="ARBA" id="ARBA00006941"/>
    </source>
</evidence>
<evidence type="ECO:0000256" key="2">
    <source>
        <dbReference type="RuleBase" id="RU361268"/>
    </source>
</evidence>
<dbReference type="Gene3D" id="1.10.1820.10">
    <property type="entry name" value="protein kinase ck2 holoenzyme, chain C, domain 1"/>
    <property type="match status" value="1"/>
</dbReference>
<dbReference type="GO" id="GO:0005956">
    <property type="term" value="C:protein kinase CK2 complex"/>
    <property type="evidence" value="ECO:0007669"/>
    <property type="project" value="UniProtKB-UniRule"/>
</dbReference>
<dbReference type="GO" id="GO:0005737">
    <property type="term" value="C:cytoplasm"/>
    <property type="evidence" value="ECO:0007669"/>
    <property type="project" value="TreeGrafter"/>
</dbReference>
<comment type="subunit">
    <text evidence="2">Tetramer of two alpha and two beta subunits.</text>
</comment>
<dbReference type="AlphaFoldDB" id="A0A368GBT7"/>
<organism evidence="3 4">
    <name type="scientific">Ancylostoma caninum</name>
    <name type="common">Dog hookworm</name>
    <dbReference type="NCBI Taxonomy" id="29170"/>
    <lineage>
        <taxon>Eukaryota</taxon>
        <taxon>Metazoa</taxon>
        <taxon>Ecdysozoa</taxon>
        <taxon>Nematoda</taxon>
        <taxon>Chromadorea</taxon>
        <taxon>Rhabditida</taxon>
        <taxon>Rhabditina</taxon>
        <taxon>Rhabditomorpha</taxon>
        <taxon>Strongyloidea</taxon>
        <taxon>Ancylostomatidae</taxon>
        <taxon>Ancylostomatinae</taxon>
        <taxon>Ancylostoma</taxon>
    </lineage>
</organism>
<gene>
    <name evidence="3" type="ORF">ANCCAN_12893</name>
</gene>
<dbReference type="Pfam" id="PF01214">
    <property type="entry name" value="CK_II_beta"/>
    <property type="match status" value="1"/>
</dbReference>
<dbReference type="SUPFAM" id="SSF57798">
    <property type="entry name" value="Casein kinase II beta subunit"/>
    <property type="match status" value="1"/>
</dbReference>
<accession>A0A368GBT7</accession>
<sequence length="74" mass="8542">MRKKKSPHIICEDIAATSVATIDEDYISDNFNLTGLSDFVPKFREALDKILDLEPGKFFFDCNWLNIYSHTTLQ</sequence>
<dbReference type="GO" id="GO:0019887">
    <property type="term" value="F:protein kinase regulator activity"/>
    <property type="evidence" value="ECO:0007669"/>
    <property type="project" value="InterPro"/>
</dbReference>
<dbReference type="PANTHER" id="PTHR11740:SF0">
    <property type="entry name" value="CASEIN KINASE II SUBUNIT BETA"/>
    <property type="match status" value="1"/>
</dbReference>
<protein>
    <recommendedName>
        <fullName evidence="2">Casein kinase II subunit beta</fullName>
        <shortName evidence="2">CK II beta</shortName>
    </recommendedName>
</protein>
<dbReference type="InterPro" id="IPR000704">
    <property type="entry name" value="Casein_kinase_II_reg-sub"/>
</dbReference>
<dbReference type="EMBL" id="JOJR01000248">
    <property type="protein sequence ID" value="RCN41158.1"/>
    <property type="molecule type" value="Genomic_DNA"/>
</dbReference>
<evidence type="ECO:0000313" key="4">
    <source>
        <dbReference type="Proteomes" id="UP000252519"/>
    </source>
</evidence>
<dbReference type="InterPro" id="IPR035991">
    <property type="entry name" value="Casein_kinase_II_beta-like"/>
</dbReference>
<reference evidence="3 4" key="1">
    <citation type="submission" date="2014-10" db="EMBL/GenBank/DDBJ databases">
        <title>Draft genome of the hookworm Ancylostoma caninum.</title>
        <authorList>
            <person name="Mitreva M."/>
        </authorList>
    </citation>
    <scope>NUCLEOTIDE SEQUENCE [LARGE SCALE GENOMIC DNA]</scope>
    <source>
        <strain evidence="3 4">Baltimore</strain>
    </source>
</reference>
<dbReference type="OrthoDB" id="3971593at2759"/>
<dbReference type="InterPro" id="IPR016149">
    <property type="entry name" value="Casein_kin_II_reg-sub_N"/>
</dbReference>
<dbReference type="STRING" id="29170.A0A368GBT7"/>
<proteinExistence type="inferred from homology"/>
<comment type="caution">
    <text evidence="3">The sequence shown here is derived from an EMBL/GenBank/DDBJ whole genome shotgun (WGS) entry which is preliminary data.</text>
</comment>
<keyword evidence="4" id="KW-1185">Reference proteome</keyword>
<dbReference type="Proteomes" id="UP000252519">
    <property type="component" value="Unassembled WGS sequence"/>
</dbReference>
<name>A0A368GBT7_ANCCA</name>
<dbReference type="PANTHER" id="PTHR11740">
    <property type="entry name" value="CASEIN KINASE II SUBUNIT BETA"/>
    <property type="match status" value="1"/>
</dbReference>
<evidence type="ECO:0000313" key="3">
    <source>
        <dbReference type="EMBL" id="RCN41158.1"/>
    </source>
</evidence>
<comment type="similarity">
    <text evidence="1 2">Belongs to the casein kinase 2 subunit beta family.</text>
</comment>